<evidence type="ECO:0000313" key="2">
    <source>
        <dbReference type="EMBL" id="KAH9374396.1"/>
    </source>
</evidence>
<evidence type="ECO:0000313" key="3">
    <source>
        <dbReference type="Proteomes" id="UP000821853"/>
    </source>
</evidence>
<comment type="caution">
    <text evidence="2">The sequence shown here is derived from an EMBL/GenBank/DDBJ whole genome shotgun (WGS) entry which is preliminary data.</text>
</comment>
<reference evidence="2 3" key="1">
    <citation type="journal article" date="2020" name="Cell">
        <title>Large-Scale Comparative Analyses of Tick Genomes Elucidate Their Genetic Diversity and Vector Capacities.</title>
        <authorList>
            <consortium name="Tick Genome and Microbiome Consortium (TIGMIC)"/>
            <person name="Jia N."/>
            <person name="Wang J."/>
            <person name="Shi W."/>
            <person name="Du L."/>
            <person name="Sun Y."/>
            <person name="Zhan W."/>
            <person name="Jiang J.F."/>
            <person name="Wang Q."/>
            <person name="Zhang B."/>
            <person name="Ji P."/>
            <person name="Bell-Sakyi L."/>
            <person name="Cui X.M."/>
            <person name="Yuan T.T."/>
            <person name="Jiang B.G."/>
            <person name="Yang W.F."/>
            <person name="Lam T.T."/>
            <person name="Chang Q.C."/>
            <person name="Ding S.J."/>
            <person name="Wang X.J."/>
            <person name="Zhu J.G."/>
            <person name="Ruan X.D."/>
            <person name="Zhao L."/>
            <person name="Wei J.T."/>
            <person name="Ye R.Z."/>
            <person name="Que T.C."/>
            <person name="Du C.H."/>
            <person name="Zhou Y.H."/>
            <person name="Cheng J.X."/>
            <person name="Dai P.F."/>
            <person name="Guo W.B."/>
            <person name="Han X.H."/>
            <person name="Huang E.J."/>
            <person name="Li L.F."/>
            <person name="Wei W."/>
            <person name="Gao Y.C."/>
            <person name="Liu J.Z."/>
            <person name="Shao H.Z."/>
            <person name="Wang X."/>
            <person name="Wang C.C."/>
            <person name="Yang T.C."/>
            <person name="Huo Q.B."/>
            <person name="Li W."/>
            <person name="Chen H.Y."/>
            <person name="Chen S.E."/>
            <person name="Zhou L.G."/>
            <person name="Ni X.B."/>
            <person name="Tian J.H."/>
            <person name="Sheng Y."/>
            <person name="Liu T."/>
            <person name="Pan Y.S."/>
            <person name="Xia L.Y."/>
            <person name="Li J."/>
            <person name="Zhao F."/>
            <person name="Cao W.C."/>
        </authorList>
    </citation>
    <scope>NUCLEOTIDE SEQUENCE [LARGE SCALE GENOMIC DNA]</scope>
    <source>
        <strain evidence="2">HaeL-2018</strain>
    </source>
</reference>
<keyword evidence="3" id="KW-1185">Reference proteome</keyword>
<accession>A0A9J6GJ62</accession>
<dbReference type="Proteomes" id="UP000821853">
    <property type="component" value="Chromosome 4"/>
</dbReference>
<organism evidence="2 3">
    <name type="scientific">Haemaphysalis longicornis</name>
    <name type="common">Bush tick</name>
    <dbReference type="NCBI Taxonomy" id="44386"/>
    <lineage>
        <taxon>Eukaryota</taxon>
        <taxon>Metazoa</taxon>
        <taxon>Ecdysozoa</taxon>
        <taxon>Arthropoda</taxon>
        <taxon>Chelicerata</taxon>
        <taxon>Arachnida</taxon>
        <taxon>Acari</taxon>
        <taxon>Parasitiformes</taxon>
        <taxon>Ixodida</taxon>
        <taxon>Ixodoidea</taxon>
        <taxon>Ixodidae</taxon>
        <taxon>Haemaphysalinae</taxon>
        <taxon>Haemaphysalis</taxon>
    </lineage>
</organism>
<dbReference type="OrthoDB" id="10066365at2759"/>
<proteinExistence type="predicted"/>
<protein>
    <submittedName>
        <fullName evidence="2">Uncharacterized protein</fullName>
    </submittedName>
</protein>
<gene>
    <name evidence="2" type="ORF">HPB48_021273</name>
</gene>
<dbReference type="EMBL" id="JABSTR010000006">
    <property type="protein sequence ID" value="KAH9374396.1"/>
    <property type="molecule type" value="Genomic_DNA"/>
</dbReference>
<sequence length="73" mass="8496">MNFFGKSAKLTKEQTPAKHTPAASPPNPYDVVVDTLAKYFATTVNVRVALHHFRERRQLSAHPPWKRYYMKPR</sequence>
<name>A0A9J6GJ62_HAELO</name>
<evidence type="ECO:0000256" key="1">
    <source>
        <dbReference type="SAM" id="MobiDB-lite"/>
    </source>
</evidence>
<feature type="region of interest" description="Disordered" evidence="1">
    <location>
        <begin position="1"/>
        <end position="27"/>
    </location>
</feature>
<dbReference type="AlphaFoldDB" id="A0A9J6GJ62"/>
<dbReference type="VEuPathDB" id="VectorBase:HLOH_050730"/>